<evidence type="ECO:0000313" key="1">
    <source>
        <dbReference type="EMBL" id="PYZ93770.1"/>
    </source>
</evidence>
<comment type="caution">
    <text evidence="1">The sequence shown here is derived from an EMBL/GenBank/DDBJ whole genome shotgun (WGS) entry which is preliminary data.</text>
</comment>
<protein>
    <submittedName>
        <fullName evidence="1">Uncharacterized protein</fullName>
    </submittedName>
</protein>
<keyword evidence="2" id="KW-1185">Reference proteome</keyword>
<accession>A0A323TH17</accession>
<proteinExistence type="predicted"/>
<dbReference type="RefSeq" id="WP_110609802.1">
    <property type="nucleotide sequence ID" value="NZ_PDOD01000002.1"/>
</dbReference>
<sequence length="127" mass="14544">MRKDWIGMASIGTVCLTIWLFLLFSFFNNSEGEPDSLAENDQNSLYEYYGEEFEEAEEDPLEEVNLDKDLDIQREATKEVNQLNPSDEFVEKSRGNGEIYPGDFDHIAPDGTISIDIILEELLEVND</sequence>
<dbReference type="AlphaFoldDB" id="A0A323TH17"/>
<organism evidence="1 2">
    <name type="scientific">Salipaludibacillus keqinensis</name>
    <dbReference type="NCBI Taxonomy" id="2045207"/>
    <lineage>
        <taxon>Bacteria</taxon>
        <taxon>Bacillati</taxon>
        <taxon>Bacillota</taxon>
        <taxon>Bacilli</taxon>
        <taxon>Bacillales</taxon>
        <taxon>Bacillaceae</taxon>
    </lineage>
</organism>
<dbReference type="Proteomes" id="UP000248214">
    <property type="component" value="Unassembled WGS sequence"/>
</dbReference>
<evidence type="ECO:0000313" key="2">
    <source>
        <dbReference type="Proteomes" id="UP000248214"/>
    </source>
</evidence>
<dbReference type="EMBL" id="PDOD01000002">
    <property type="protein sequence ID" value="PYZ93770.1"/>
    <property type="molecule type" value="Genomic_DNA"/>
</dbReference>
<gene>
    <name evidence="1" type="ORF">CR194_11495</name>
</gene>
<name>A0A323TH17_9BACI</name>
<reference evidence="1 2" key="1">
    <citation type="submission" date="2017-10" db="EMBL/GenBank/DDBJ databases">
        <title>Bacillus sp. nov., a halophilic bacterium isolated from a Keqin Lake.</title>
        <authorList>
            <person name="Wang H."/>
        </authorList>
    </citation>
    <scope>NUCLEOTIDE SEQUENCE [LARGE SCALE GENOMIC DNA]</scope>
    <source>
        <strain evidence="1 2">KQ-12</strain>
    </source>
</reference>